<organism evidence="4 5">
    <name type="scientific">Fischerella thermalis CCMEE 5330</name>
    <dbReference type="NCBI Taxonomy" id="2019670"/>
    <lineage>
        <taxon>Bacteria</taxon>
        <taxon>Bacillati</taxon>
        <taxon>Cyanobacteriota</taxon>
        <taxon>Cyanophyceae</taxon>
        <taxon>Nostocales</taxon>
        <taxon>Hapalosiphonaceae</taxon>
        <taxon>Fischerella</taxon>
    </lineage>
</organism>
<name>A0A2N6MNH3_9CYAN</name>
<dbReference type="PANTHER" id="PTHR33744">
    <property type="entry name" value="CARBOHYDRATE DIACID REGULATOR"/>
    <property type="match status" value="1"/>
</dbReference>
<comment type="caution">
    <text evidence="4">The sequence shown here is derived from an EMBL/GenBank/DDBJ whole genome shotgun (WGS) entry which is preliminary data.</text>
</comment>
<feature type="domain" description="PucR C-terminal helix-turn-helix" evidence="2">
    <location>
        <begin position="488"/>
        <end position="545"/>
    </location>
</feature>
<dbReference type="Proteomes" id="UP000234966">
    <property type="component" value="Unassembled WGS sequence"/>
</dbReference>
<proteinExistence type="inferred from homology"/>
<protein>
    <recommendedName>
        <fullName evidence="6">PucR family transcriptional regulator</fullName>
    </recommendedName>
</protein>
<dbReference type="InterPro" id="IPR041522">
    <property type="entry name" value="CdaR_GGDEF"/>
</dbReference>
<accession>A0A2N6MNH3</accession>
<dbReference type="PANTHER" id="PTHR33744:SF1">
    <property type="entry name" value="DNA-BINDING TRANSCRIPTIONAL ACTIVATOR ADER"/>
    <property type="match status" value="1"/>
</dbReference>
<evidence type="ECO:0008006" key="6">
    <source>
        <dbReference type="Google" id="ProtNLM"/>
    </source>
</evidence>
<evidence type="ECO:0000313" key="5">
    <source>
        <dbReference type="Proteomes" id="UP000234966"/>
    </source>
</evidence>
<feature type="domain" description="CdaR GGDEF-like" evidence="3">
    <location>
        <begin position="308"/>
        <end position="435"/>
    </location>
</feature>
<evidence type="ECO:0000259" key="2">
    <source>
        <dbReference type="Pfam" id="PF13556"/>
    </source>
</evidence>
<dbReference type="SUPFAM" id="SSF46689">
    <property type="entry name" value="Homeodomain-like"/>
    <property type="match status" value="1"/>
</dbReference>
<dbReference type="InterPro" id="IPR051448">
    <property type="entry name" value="CdaR-like_regulators"/>
</dbReference>
<dbReference type="Gene3D" id="3.30.450.40">
    <property type="match status" value="1"/>
</dbReference>
<comment type="similarity">
    <text evidence="1">Belongs to the CdaR family.</text>
</comment>
<dbReference type="AlphaFoldDB" id="A0A2N6MNH3"/>
<evidence type="ECO:0000259" key="3">
    <source>
        <dbReference type="Pfam" id="PF17853"/>
    </source>
</evidence>
<evidence type="ECO:0000256" key="1">
    <source>
        <dbReference type="ARBA" id="ARBA00006754"/>
    </source>
</evidence>
<dbReference type="Pfam" id="PF17853">
    <property type="entry name" value="GGDEF_2"/>
    <property type="match status" value="1"/>
</dbReference>
<dbReference type="InterPro" id="IPR029016">
    <property type="entry name" value="GAF-like_dom_sf"/>
</dbReference>
<sequence length="553" mass="62041">MSDATSQIVSASQITVEDVRKLALPLGTRVLAGDGLLNRPVVWTTVVYIDDNLQSKSLQPNEIILVAPPDNASKPSASDVDIVRWASDVRASAVVFSHNVSTNAIAESKAYGICVLMLPPGNRVRQVEKTVVSLLVDRKGQFERRGTQIYRQLTQISSQNEGMAELISAMARLTNKTVVIQDKRLRVLEHIVQPQVIGQWEEIEAFIRKLDNLPVEMQDRHRANDVDAPMMQSLQIPGMARLVAPVVTNGIGRGFLSIIGPDTDLDDIDQLVCEHGAAACAIEMAKQKMVSETEKRLRGTFLDRLLLGDVSQQEAIRQGERFEHDMNATHVAMVLSWRGENAPSIRRLETMVNTIIESQQAHALVWQREKEREVVVFHATDRDNPIDTSLKLTEKFASDINRQYPNNHIAIGLGQPVREVSAWRNSYRDAVQAMELAVRLQTDTPLYIGDLGVYQLILSLSDREKLIDFCDRTLGTLIKYDTNQNGELIKTLEAYFACHGNLSQTADMLIVHRNTLLYRMNRINDIAKIDLERPETRLALHLALTIRRLLALG</sequence>
<gene>
    <name evidence="4" type="ORF">CEN41_01730</name>
</gene>
<dbReference type="InterPro" id="IPR042070">
    <property type="entry name" value="PucR_C-HTH_sf"/>
</dbReference>
<dbReference type="Pfam" id="PF13556">
    <property type="entry name" value="HTH_30"/>
    <property type="match status" value="1"/>
</dbReference>
<dbReference type="InterPro" id="IPR025736">
    <property type="entry name" value="PucR_C-HTH_dom"/>
</dbReference>
<reference evidence="4 5" key="1">
    <citation type="submission" date="2017-07" db="EMBL/GenBank/DDBJ databases">
        <title>Genomes of Fischerella (Mastigocladus) sp. strains.</title>
        <authorList>
            <person name="Miller S.R."/>
        </authorList>
    </citation>
    <scope>NUCLEOTIDE SEQUENCE [LARGE SCALE GENOMIC DNA]</scope>
    <source>
        <strain evidence="4 5">CCMEE 5330</strain>
    </source>
</reference>
<dbReference type="Gene3D" id="1.10.10.2840">
    <property type="entry name" value="PucR C-terminal helix-turn-helix domain"/>
    <property type="match status" value="1"/>
</dbReference>
<evidence type="ECO:0000313" key="4">
    <source>
        <dbReference type="EMBL" id="PMB48278.1"/>
    </source>
</evidence>
<dbReference type="InterPro" id="IPR009057">
    <property type="entry name" value="Homeodomain-like_sf"/>
</dbReference>
<dbReference type="EMBL" id="NMQI01000031">
    <property type="protein sequence ID" value="PMB48278.1"/>
    <property type="molecule type" value="Genomic_DNA"/>
</dbReference>